<dbReference type="GO" id="GO:0006808">
    <property type="term" value="P:regulation of nitrogen utilization"/>
    <property type="evidence" value="ECO:0007669"/>
    <property type="project" value="InterPro"/>
</dbReference>
<protein>
    <recommendedName>
        <fullName evidence="2">Nitrogen regulatory protein P-II</fullName>
    </recommendedName>
</protein>
<comment type="subunit">
    <text evidence="1">Homotrimer.</text>
</comment>
<keyword evidence="3 7" id="KW-0597">Phosphoprotein</keyword>
<organism evidence="8 9">
    <name type="scientific">Aeromicrobium phragmitis</name>
    <dbReference type="NCBI Taxonomy" id="2478914"/>
    <lineage>
        <taxon>Bacteria</taxon>
        <taxon>Bacillati</taxon>
        <taxon>Actinomycetota</taxon>
        <taxon>Actinomycetes</taxon>
        <taxon>Propionibacteriales</taxon>
        <taxon>Nocardioidaceae</taxon>
        <taxon>Aeromicrobium</taxon>
    </lineage>
</organism>
<sequence length="112" mass="11911">MKLITAIVQPHRADEVKEALAAAGIAGLTVTEVQGYGAQKGHAEVYRGAEYQVDFRPKIRIDVVVADADLDATLDLVIAAARTGRIGDGKVWATDLVEVARVRTGERGEAAL</sequence>
<dbReference type="AlphaFoldDB" id="A0A3L8PHL8"/>
<dbReference type="Proteomes" id="UP000282515">
    <property type="component" value="Unassembled WGS sequence"/>
</dbReference>
<dbReference type="PROSITE" id="PS51343">
    <property type="entry name" value="PII_GLNB_DOM"/>
    <property type="match status" value="1"/>
</dbReference>
<dbReference type="SMART" id="SM00938">
    <property type="entry name" value="P-II"/>
    <property type="match status" value="1"/>
</dbReference>
<dbReference type="OrthoDB" id="9802729at2"/>
<feature type="modified residue" description="O-UMP-tyrosine" evidence="7">
    <location>
        <position position="51"/>
    </location>
</feature>
<dbReference type="GO" id="GO:0005524">
    <property type="term" value="F:ATP binding"/>
    <property type="evidence" value="ECO:0007669"/>
    <property type="project" value="TreeGrafter"/>
</dbReference>
<dbReference type="SUPFAM" id="SSF54913">
    <property type="entry name" value="GlnB-like"/>
    <property type="match status" value="1"/>
</dbReference>
<dbReference type="InterPro" id="IPR011322">
    <property type="entry name" value="N-reg_PII-like_a/b"/>
</dbReference>
<keyword evidence="5" id="KW-0805">Transcription regulation</keyword>
<dbReference type="PROSITE" id="PS00496">
    <property type="entry name" value="PII_GLNB_UMP"/>
    <property type="match status" value="1"/>
</dbReference>
<dbReference type="PANTHER" id="PTHR30115">
    <property type="entry name" value="NITROGEN REGULATORY PROTEIN P-II"/>
    <property type="match status" value="1"/>
</dbReference>
<comment type="caution">
    <text evidence="8">The sequence shown here is derived from an EMBL/GenBank/DDBJ whole genome shotgun (WGS) entry which is preliminary data.</text>
</comment>
<name>A0A3L8PHL8_9ACTN</name>
<dbReference type="Pfam" id="PF00543">
    <property type="entry name" value="P-II"/>
    <property type="match status" value="1"/>
</dbReference>
<evidence type="ECO:0000256" key="4">
    <source>
        <dbReference type="ARBA" id="ARBA00022741"/>
    </source>
</evidence>
<gene>
    <name evidence="8" type="ORF">D9V41_14325</name>
</gene>
<evidence type="ECO:0000256" key="2">
    <source>
        <dbReference type="ARBA" id="ARBA00015681"/>
    </source>
</evidence>
<dbReference type="PANTHER" id="PTHR30115:SF11">
    <property type="entry name" value="NITROGEN REGULATORY PROTEIN P-II HOMOLOG"/>
    <property type="match status" value="1"/>
</dbReference>
<accession>A0A3L8PHL8</accession>
<dbReference type="Gene3D" id="3.30.70.120">
    <property type="match status" value="1"/>
</dbReference>
<dbReference type="InterPro" id="IPR002332">
    <property type="entry name" value="N-reg_PII_urydylation_site"/>
</dbReference>
<keyword evidence="4" id="KW-0547">Nucleotide-binding</keyword>
<dbReference type="EMBL" id="RDBF01000013">
    <property type="protein sequence ID" value="RLV54777.1"/>
    <property type="molecule type" value="Genomic_DNA"/>
</dbReference>
<dbReference type="RefSeq" id="WP_121795273.1">
    <property type="nucleotide sequence ID" value="NZ_RDBF01000013.1"/>
</dbReference>
<evidence type="ECO:0000256" key="7">
    <source>
        <dbReference type="PIRSR" id="PIRSR602187-50"/>
    </source>
</evidence>
<keyword evidence="6" id="KW-0804">Transcription</keyword>
<dbReference type="GO" id="GO:0030234">
    <property type="term" value="F:enzyme regulator activity"/>
    <property type="evidence" value="ECO:0007669"/>
    <property type="project" value="InterPro"/>
</dbReference>
<dbReference type="PRINTS" id="PR00340">
    <property type="entry name" value="PIIGLNB"/>
</dbReference>
<evidence type="ECO:0000256" key="5">
    <source>
        <dbReference type="ARBA" id="ARBA00023015"/>
    </source>
</evidence>
<dbReference type="InterPro" id="IPR002187">
    <property type="entry name" value="N-reg_PII"/>
</dbReference>
<evidence type="ECO:0000313" key="8">
    <source>
        <dbReference type="EMBL" id="RLV54777.1"/>
    </source>
</evidence>
<proteinExistence type="predicted"/>
<reference evidence="8 9" key="1">
    <citation type="submission" date="2018-10" db="EMBL/GenBank/DDBJ databases">
        <title>Aeromicrobium sp. 9W16Y-2 whole genome shotgun sequence.</title>
        <authorList>
            <person name="Li F."/>
        </authorList>
    </citation>
    <scope>NUCLEOTIDE SEQUENCE [LARGE SCALE GENOMIC DNA]</scope>
    <source>
        <strain evidence="8 9">9W16Y-2</strain>
    </source>
</reference>
<evidence type="ECO:0000313" key="9">
    <source>
        <dbReference type="Proteomes" id="UP000282515"/>
    </source>
</evidence>
<evidence type="ECO:0000256" key="1">
    <source>
        <dbReference type="ARBA" id="ARBA00011233"/>
    </source>
</evidence>
<dbReference type="InterPro" id="IPR015867">
    <property type="entry name" value="N-reg_PII/ATP_PRibTrfase_C"/>
</dbReference>
<keyword evidence="9" id="KW-1185">Reference proteome</keyword>
<evidence type="ECO:0000256" key="6">
    <source>
        <dbReference type="ARBA" id="ARBA00023163"/>
    </source>
</evidence>
<dbReference type="GO" id="GO:0005829">
    <property type="term" value="C:cytosol"/>
    <property type="evidence" value="ECO:0007669"/>
    <property type="project" value="TreeGrafter"/>
</dbReference>
<evidence type="ECO:0000256" key="3">
    <source>
        <dbReference type="ARBA" id="ARBA00022553"/>
    </source>
</evidence>